<proteinExistence type="predicted"/>
<protein>
    <submittedName>
        <fullName evidence="1">Bacteroides conjugative transposon TraK protein</fullName>
    </submittedName>
</protein>
<dbReference type="NCBIfam" id="TIGR03781">
    <property type="entry name" value="Bac_Flav_CT_K"/>
    <property type="match status" value="1"/>
</dbReference>
<dbReference type="RefSeq" id="WP_091150968.1">
    <property type="nucleotide sequence ID" value="NZ_FNAI01000008.1"/>
</dbReference>
<name>A0A1G7EPU8_9SPHI</name>
<dbReference type="Proteomes" id="UP000199072">
    <property type="component" value="Unassembled WGS sequence"/>
</dbReference>
<dbReference type="OrthoDB" id="1039148at2"/>
<accession>A0A1G7EPU8</accession>
<gene>
    <name evidence="1" type="ORF">SAMN05216464_108114</name>
</gene>
<dbReference type="PROSITE" id="PS51257">
    <property type="entry name" value="PROKAR_LIPOPROTEIN"/>
    <property type="match status" value="1"/>
</dbReference>
<organism evidence="1 2">
    <name type="scientific">Mucilaginibacter pineti</name>
    <dbReference type="NCBI Taxonomy" id="1391627"/>
    <lineage>
        <taxon>Bacteria</taxon>
        <taxon>Pseudomonadati</taxon>
        <taxon>Bacteroidota</taxon>
        <taxon>Sphingobacteriia</taxon>
        <taxon>Sphingobacteriales</taxon>
        <taxon>Sphingobacteriaceae</taxon>
        <taxon>Mucilaginibacter</taxon>
    </lineage>
</organism>
<keyword evidence="2" id="KW-1185">Reference proteome</keyword>
<dbReference type="AlphaFoldDB" id="A0A1G7EPU8"/>
<dbReference type="InterPro" id="IPR022276">
    <property type="entry name" value="Conjug_transposon_TraK"/>
</dbReference>
<evidence type="ECO:0000313" key="1">
    <source>
        <dbReference type="EMBL" id="SDE65684.1"/>
    </source>
</evidence>
<sequence length="205" mass="23173">MFSQLKNIDTAFKHIRAFSLVLILCCAAISCFAIYQSFRAADSAQNRIYILSNGKALEALTAGRRENIPVEAKDHIGTFHQLFFNLDPDDKLITANVSKALYLADHSAKAQYDDLRESGYYASLVSGNISQEITIDSVQLDINQYPYHFRCYATQRLIRATAKTTRSLVTQGYLRNVARSDNNPHGFLIQQWETILNSDQIKKGE</sequence>
<reference evidence="1 2" key="1">
    <citation type="submission" date="2016-10" db="EMBL/GenBank/DDBJ databases">
        <authorList>
            <person name="de Groot N.N."/>
        </authorList>
    </citation>
    <scope>NUCLEOTIDE SEQUENCE [LARGE SCALE GENOMIC DNA]</scope>
    <source>
        <strain evidence="1 2">47C3B</strain>
    </source>
</reference>
<evidence type="ECO:0000313" key="2">
    <source>
        <dbReference type="Proteomes" id="UP000199072"/>
    </source>
</evidence>
<dbReference type="EMBL" id="FNAI01000008">
    <property type="protein sequence ID" value="SDE65684.1"/>
    <property type="molecule type" value="Genomic_DNA"/>
</dbReference>
<dbReference type="STRING" id="1391627.SAMN05216464_108114"/>